<dbReference type="Proteomes" id="UP000034789">
    <property type="component" value="Unassembled WGS sequence"/>
</dbReference>
<evidence type="ECO:0000313" key="3">
    <source>
        <dbReference type="Proteomes" id="UP000034789"/>
    </source>
</evidence>
<comment type="caution">
    <text evidence="2">The sequence shown here is derived from an EMBL/GenBank/DDBJ whole genome shotgun (WGS) entry which is preliminary data.</text>
</comment>
<dbReference type="AlphaFoldDB" id="A0A0G2BJ41"/>
<sequence>MYVNCNTAQTEPRGRDRAEVEQDAAQKALAAKGVVQ</sequence>
<gene>
    <name evidence="2" type="ORF">UY98_C0038G0005</name>
</gene>
<dbReference type="EMBL" id="LCSD01000038">
    <property type="protein sequence ID" value="KKW45769.1"/>
    <property type="molecule type" value="Genomic_DNA"/>
</dbReference>
<name>A0A0G2BJ41_9BACT</name>
<reference evidence="2 3" key="1">
    <citation type="journal article" date="2015" name="Nature">
        <title>rRNA introns, odd ribosomes, and small enigmatic genomes across a large radiation of phyla.</title>
        <authorList>
            <person name="Brown C.T."/>
            <person name="Hug L.A."/>
            <person name="Thomas B.C."/>
            <person name="Sharon I."/>
            <person name="Castelle C.J."/>
            <person name="Singh A."/>
            <person name="Wilkins M.J."/>
            <person name="Williams K.H."/>
            <person name="Banfield J.F."/>
        </authorList>
    </citation>
    <scope>NUCLEOTIDE SEQUENCE [LARGE SCALE GENOMIC DNA]</scope>
</reference>
<organism evidence="2 3">
    <name type="scientific">Candidatus Kaiserbacteria bacterium GW2011_GWA2_58_9</name>
    <dbReference type="NCBI Taxonomy" id="1618672"/>
    <lineage>
        <taxon>Bacteria</taxon>
        <taxon>Candidatus Kaiseribacteriota</taxon>
    </lineage>
</organism>
<feature type="compositionally biased region" description="Polar residues" evidence="1">
    <location>
        <begin position="1"/>
        <end position="10"/>
    </location>
</feature>
<feature type="region of interest" description="Disordered" evidence="1">
    <location>
        <begin position="1"/>
        <end position="24"/>
    </location>
</feature>
<accession>A0A0G2BJ41</accession>
<protein>
    <submittedName>
        <fullName evidence="2">Uncharacterized protein</fullName>
    </submittedName>
</protein>
<proteinExistence type="predicted"/>
<evidence type="ECO:0000313" key="2">
    <source>
        <dbReference type="EMBL" id="KKW45769.1"/>
    </source>
</evidence>
<evidence type="ECO:0000256" key="1">
    <source>
        <dbReference type="SAM" id="MobiDB-lite"/>
    </source>
</evidence>